<organism evidence="2 3">
    <name type="scientific">Snuella lapsa</name>
    <dbReference type="NCBI Taxonomy" id="870481"/>
    <lineage>
        <taxon>Bacteria</taxon>
        <taxon>Pseudomonadati</taxon>
        <taxon>Bacteroidota</taxon>
        <taxon>Flavobacteriia</taxon>
        <taxon>Flavobacteriales</taxon>
        <taxon>Flavobacteriaceae</taxon>
        <taxon>Snuella</taxon>
    </lineage>
</organism>
<dbReference type="InterPro" id="IPR013154">
    <property type="entry name" value="ADH-like_N"/>
</dbReference>
<dbReference type="EMBL" id="BAABCY010000094">
    <property type="protein sequence ID" value="GAA3583037.1"/>
    <property type="molecule type" value="Genomic_DNA"/>
</dbReference>
<dbReference type="InterPro" id="IPR036291">
    <property type="entry name" value="NAD(P)-bd_dom_sf"/>
</dbReference>
<comment type="caution">
    <text evidence="2">The sequence shown here is derived from an EMBL/GenBank/DDBJ whole genome shotgun (WGS) entry which is preliminary data.</text>
</comment>
<dbReference type="InterPro" id="IPR052733">
    <property type="entry name" value="Chloroplast_QOR"/>
</dbReference>
<dbReference type="Pfam" id="PF13602">
    <property type="entry name" value="ADH_zinc_N_2"/>
    <property type="match status" value="1"/>
</dbReference>
<dbReference type="Gene3D" id="3.90.180.10">
    <property type="entry name" value="Medium-chain alcohol dehydrogenases, catalytic domain"/>
    <property type="match status" value="1"/>
</dbReference>
<proteinExistence type="predicted"/>
<accession>A0ABP6YIJ9</accession>
<protein>
    <submittedName>
        <fullName evidence="2">NAD(P)-dependent alcohol dehydrogenase</fullName>
    </submittedName>
</protein>
<name>A0ABP6YIJ9_9FLAO</name>
<dbReference type="SUPFAM" id="SSF50129">
    <property type="entry name" value="GroES-like"/>
    <property type="match status" value="1"/>
</dbReference>
<dbReference type="SUPFAM" id="SSF51735">
    <property type="entry name" value="NAD(P)-binding Rossmann-fold domains"/>
    <property type="match status" value="1"/>
</dbReference>
<keyword evidence="3" id="KW-1185">Reference proteome</keyword>
<dbReference type="Pfam" id="PF08240">
    <property type="entry name" value="ADH_N"/>
    <property type="match status" value="1"/>
</dbReference>
<feature type="domain" description="Enoyl reductase (ER)" evidence="1">
    <location>
        <begin position="27"/>
        <end position="334"/>
    </location>
</feature>
<evidence type="ECO:0000313" key="2">
    <source>
        <dbReference type="EMBL" id="GAA3583037.1"/>
    </source>
</evidence>
<reference evidence="3" key="1">
    <citation type="journal article" date="2019" name="Int. J. Syst. Evol. Microbiol.">
        <title>The Global Catalogue of Microorganisms (GCM) 10K type strain sequencing project: providing services to taxonomists for standard genome sequencing and annotation.</title>
        <authorList>
            <consortium name="The Broad Institute Genomics Platform"/>
            <consortium name="The Broad Institute Genome Sequencing Center for Infectious Disease"/>
            <person name="Wu L."/>
            <person name="Ma J."/>
        </authorList>
    </citation>
    <scope>NUCLEOTIDE SEQUENCE [LARGE SCALE GENOMIC DNA]</scope>
    <source>
        <strain evidence="3">JCM 17111</strain>
    </source>
</reference>
<dbReference type="PROSITE" id="PS01162">
    <property type="entry name" value="QOR_ZETA_CRYSTAL"/>
    <property type="match status" value="1"/>
</dbReference>
<dbReference type="PANTHER" id="PTHR44013:SF1">
    <property type="entry name" value="ZINC-TYPE ALCOHOL DEHYDROGENASE-LIKE PROTEIN C16A3.02C"/>
    <property type="match status" value="1"/>
</dbReference>
<evidence type="ECO:0000313" key="3">
    <source>
        <dbReference type="Proteomes" id="UP001500954"/>
    </source>
</evidence>
<dbReference type="InterPro" id="IPR020843">
    <property type="entry name" value="ER"/>
</dbReference>
<dbReference type="Gene3D" id="3.40.50.720">
    <property type="entry name" value="NAD(P)-binding Rossmann-like Domain"/>
    <property type="match status" value="1"/>
</dbReference>
<evidence type="ECO:0000259" key="1">
    <source>
        <dbReference type="SMART" id="SM00829"/>
    </source>
</evidence>
<dbReference type="SMART" id="SM00829">
    <property type="entry name" value="PKS_ER"/>
    <property type="match status" value="1"/>
</dbReference>
<dbReference type="Proteomes" id="UP001500954">
    <property type="component" value="Unassembled WGS sequence"/>
</dbReference>
<sequence length="340" mass="37208">MKELKLENRFMRALVFRQYGDPREVMELINDWEIPKPSKNKVLVKVKCCSVNAADRHMVRANYFVIKMLLGLFKPAKRRRVLGMDVAGTIETIGKGVKGFQVGDAVVAETRKILGGGFAEYALVDAADLVKKPAEISFEQAATVPISGQAAMMGLILCELQPGDKVLINGASGGVGSFGVQIAKAKGIHVTAICSTKKASAVKSWGADEIVDYKKKDSIKALNGSDFDAVFDTASFECPGRYKPMLKKDGKYVLVGGDFYNMLMLKLFSRFDTGSQKFIALSQDVEATTNIKTVLQMIVDKKIDPAIQKVISLREVPNAIHSLEERTVIGKIVVNLNSII</sequence>
<gene>
    <name evidence="2" type="ORF">GCM10022395_34140</name>
</gene>
<dbReference type="PANTHER" id="PTHR44013">
    <property type="entry name" value="ZINC-TYPE ALCOHOL DEHYDROGENASE-LIKE PROTEIN C16A3.02C"/>
    <property type="match status" value="1"/>
</dbReference>
<dbReference type="InterPro" id="IPR002364">
    <property type="entry name" value="Quin_OxRdtase/zeta-crystal_CS"/>
</dbReference>
<dbReference type="CDD" id="cd08267">
    <property type="entry name" value="MDR1"/>
    <property type="match status" value="1"/>
</dbReference>
<dbReference type="InterPro" id="IPR011032">
    <property type="entry name" value="GroES-like_sf"/>
</dbReference>
<dbReference type="RefSeq" id="WP_345007638.1">
    <property type="nucleotide sequence ID" value="NZ_BAABCY010000094.1"/>
</dbReference>